<dbReference type="InterPro" id="IPR011009">
    <property type="entry name" value="Kinase-like_dom_sf"/>
</dbReference>
<dbReference type="SUPFAM" id="SSF56112">
    <property type="entry name" value="Protein kinase-like (PK-like)"/>
    <property type="match status" value="1"/>
</dbReference>
<evidence type="ECO:0000313" key="3">
    <source>
        <dbReference type="Proteomes" id="UP000479114"/>
    </source>
</evidence>
<accession>A0A6C0PCV1</accession>
<dbReference type="AlphaFoldDB" id="A0A6C0PCV1"/>
<dbReference type="PANTHER" id="PTHR21310">
    <property type="entry name" value="AMINOGLYCOSIDE PHOSPHOTRANSFERASE-RELATED-RELATED"/>
    <property type="match status" value="1"/>
</dbReference>
<evidence type="ECO:0000259" key="1">
    <source>
        <dbReference type="Pfam" id="PF01636"/>
    </source>
</evidence>
<feature type="domain" description="Aminoglycoside phosphotransferase" evidence="1">
    <location>
        <begin position="71"/>
        <end position="277"/>
    </location>
</feature>
<dbReference type="Proteomes" id="UP000479114">
    <property type="component" value="Chromosome"/>
</dbReference>
<dbReference type="InterPro" id="IPR051678">
    <property type="entry name" value="AGP_Transferase"/>
</dbReference>
<dbReference type="EMBL" id="CP048286">
    <property type="protein sequence ID" value="QHW35382.1"/>
    <property type="molecule type" value="Genomic_DNA"/>
</dbReference>
<protein>
    <submittedName>
        <fullName evidence="2">Phosphotransferase</fullName>
    </submittedName>
</protein>
<keyword evidence="3" id="KW-1185">Reference proteome</keyword>
<dbReference type="InterPro" id="IPR002575">
    <property type="entry name" value="Aminoglycoside_PTrfase"/>
</dbReference>
<dbReference type="PANTHER" id="PTHR21310:SF15">
    <property type="entry name" value="AMINOGLYCOSIDE PHOSPHOTRANSFERASE DOMAIN-CONTAINING PROTEIN"/>
    <property type="match status" value="1"/>
</dbReference>
<dbReference type="Gene3D" id="3.90.1200.10">
    <property type="match status" value="1"/>
</dbReference>
<name>A0A6C0PCV1_9BACL</name>
<dbReference type="Pfam" id="PF01636">
    <property type="entry name" value="APH"/>
    <property type="match status" value="1"/>
</dbReference>
<dbReference type="KEGG" id="prz:GZH47_30485"/>
<dbReference type="GO" id="GO:0016740">
    <property type="term" value="F:transferase activity"/>
    <property type="evidence" value="ECO:0007669"/>
    <property type="project" value="UniProtKB-KW"/>
</dbReference>
<sequence>METFGSGYRPAGISRVFGGAQKVIYDVAFANGFHCLLYVWDLNMNFFKEDILDTEGPAWNSYGADLFAMNHAFLTGNGIPTPALHALNRDQERYPFDYAFVEYMKGPKLEAYLFGSGTELATNAGAGSSVRTEGLMEQFADVLKRMHGIRSRSYGKADHRDDQLVPCHRQQLANAEKQLRFAAQHIHAVAEHEERLLRKLHELEHRIMPRQDYGFIHGELGPDHVLVKGDADLYLIDIEGASFYDVEHEHSFLHLRFGEHYERLRDDSLDPARLAFYQLHQYLSLTAGGLKLLQRGFHDRALAQGILDSNLRRALQFKGSS</sequence>
<reference evidence="2 3" key="1">
    <citation type="submission" date="2020-02" db="EMBL/GenBank/DDBJ databases">
        <title>Paenibacillus sp. nov., isolated from rhizosphere soil of tomato.</title>
        <authorList>
            <person name="Weon H.-Y."/>
            <person name="Lee S.A."/>
        </authorList>
    </citation>
    <scope>NUCLEOTIDE SEQUENCE [LARGE SCALE GENOMIC DNA]</scope>
    <source>
        <strain evidence="2 3">14171R-81</strain>
    </source>
</reference>
<organism evidence="2 3">
    <name type="scientific">Paenibacillus rhizovicinus</name>
    <dbReference type="NCBI Taxonomy" id="2704463"/>
    <lineage>
        <taxon>Bacteria</taxon>
        <taxon>Bacillati</taxon>
        <taxon>Bacillota</taxon>
        <taxon>Bacilli</taxon>
        <taxon>Bacillales</taxon>
        <taxon>Paenibacillaceae</taxon>
        <taxon>Paenibacillus</taxon>
    </lineage>
</organism>
<evidence type="ECO:0000313" key="2">
    <source>
        <dbReference type="EMBL" id="QHW35382.1"/>
    </source>
</evidence>
<proteinExistence type="predicted"/>
<gene>
    <name evidence="2" type="ORF">GZH47_30485</name>
</gene>
<keyword evidence="2" id="KW-0808">Transferase</keyword>